<dbReference type="SMART" id="SM01126">
    <property type="entry name" value="DDE_Tnp_IS1595"/>
    <property type="match status" value="1"/>
</dbReference>
<accession>A0A4Y2SXH5</accession>
<name>A0A4Y2SXH5_ARAVE</name>
<dbReference type="PANTHER" id="PTHR47163">
    <property type="entry name" value="DDE_TNP_IS1595 DOMAIN-CONTAINING PROTEIN"/>
    <property type="match status" value="1"/>
</dbReference>
<dbReference type="NCBIfam" id="NF033547">
    <property type="entry name" value="transpos_IS1595"/>
    <property type="match status" value="1"/>
</dbReference>
<dbReference type="EMBL" id="BGPR01024759">
    <property type="protein sequence ID" value="GBN93078.1"/>
    <property type="molecule type" value="Genomic_DNA"/>
</dbReference>
<dbReference type="Pfam" id="PF12762">
    <property type="entry name" value="DDE_Tnp_IS1595"/>
    <property type="match status" value="1"/>
</dbReference>
<feature type="domain" description="ISXO2-like transposase" evidence="1">
    <location>
        <begin position="147"/>
        <end position="289"/>
    </location>
</feature>
<dbReference type="AlphaFoldDB" id="A0A4Y2SXH5"/>
<dbReference type="InterPro" id="IPR053164">
    <property type="entry name" value="IS1016-like_transposase"/>
</dbReference>
<reference evidence="2 3" key="1">
    <citation type="journal article" date="2019" name="Sci. Rep.">
        <title>Orb-weaving spider Araneus ventricosus genome elucidates the spidroin gene catalogue.</title>
        <authorList>
            <person name="Kono N."/>
            <person name="Nakamura H."/>
            <person name="Ohtoshi R."/>
            <person name="Moran D.A.P."/>
            <person name="Shinohara A."/>
            <person name="Yoshida Y."/>
            <person name="Fujiwara M."/>
            <person name="Mori M."/>
            <person name="Tomita M."/>
            <person name="Arakawa K."/>
        </authorList>
    </citation>
    <scope>NUCLEOTIDE SEQUENCE [LARGE SCALE GENOMIC DNA]</scope>
</reference>
<dbReference type="InterPro" id="IPR024445">
    <property type="entry name" value="Tnp_ISXO2-like"/>
</dbReference>
<dbReference type="OrthoDB" id="6431448at2759"/>
<gene>
    <name evidence="2" type="ORF">AVEN_74956_1</name>
</gene>
<protein>
    <recommendedName>
        <fullName evidence="1">ISXO2-like transposase domain-containing protein</fullName>
    </recommendedName>
</protein>
<proteinExistence type="predicted"/>
<dbReference type="PANTHER" id="PTHR47163:SF2">
    <property type="entry name" value="SI:DKEY-17M8.2"/>
    <property type="match status" value="1"/>
</dbReference>
<evidence type="ECO:0000259" key="1">
    <source>
        <dbReference type="SMART" id="SM01126"/>
    </source>
</evidence>
<comment type="caution">
    <text evidence="2">The sequence shown here is derived from an EMBL/GenBank/DDBJ whole genome shotgun (WGS) entry which is preliminary data.</text>
</comment>
<evidence type="ECO:0000313" key="3">
    <source>
        <dbReference type="Proteomes" id="UP000499080"/>
    </source>
</evidence>
<evidence type="ECO:0000313" key="2">
    <source>
        <dbReference type="EMBL" id="GBN93078.1"/>
    </source>
</evidence>
<keyword evidence="3" id="KW-1185">Reference proteome</keyword>
<sequence>MALRKKNVISGNIGSLSTYHQLETAEAKVVFHWCVQQGLIASGYECPKCKQQMVLSRRSDIFDGFNWVCRVRGQNGHHIKRSIRAGSWFERSHLPIPTILKFLIYWCVNMKIKFILEQLNITSKTATDWASFCREVCQDILIWRSGKIGGPGIVVEIDESKFGKRKYNRGKRVIGRWVFGGVERGTNNCFFAVVENRTSEGLLSVIEEHILPGTTVMSDCWSSYQCLSDEGFVHLTVNHSMHFVYPDTGAHTQSIEGTWSAIKRGLNGTNHVKGQFDSYMAAYMWKRKNTTAESRMESLLDMIKEVYPPRSKDKRKLKKKKKGNKLN</sequence>
<organism evidence="2 3">
    <name type="scientific">Araneus ventricosus</name>
    <name type="common">Orbweaver spider</name>
    <name type="synonym">Epeira ventricosa</name>
    <dbReference type="NCBI Taxonomy" id="182803"/>
    <lineage>
        <taxon>Eukaryota</taxon>
        <taxon>Metazoa</taxon>
        <taxon>Ecdysozoa</taxon>
        <taxon>Arthropoda</taxon>
        <taxon>Chelicerata</taxon>
        <taxon>Arachnida</taxon>
        <taxon>Araneae</taxon>
        <taxon>Araneomorphae</taxon>
        <taxon>Entelegynae</taxon>
        <taxon>Araneoidea</taxon>
        <taxon>Araneidae</taxon>
        <taxon>Araneus</taxon>
    </lineage>
</organism>
<dbReference type="Proteomes" id="UP000499080">
    <property type="component" value="Unassembled WGS sequence"/>
</dbReference>